<reference evidence="1" key="1">
    <citation type="submission" date="2022-07" db="EMBL/GenBank/DDBJ databases">
        <title>Evaluation of T. orientalis genome assembly methods using nanopore sequencing and analysis of variation between genomes.</title>
        <authorList>
            <person name="Yam J."/>
            <person name="Micallef M.L."/>
            <person name="Liu M."/>
            <person name="Djordjevic S.P."/>
            <person name="Bogema D.R."/>
            <person name="Jenkins C."/>
        </authorList>
    </citation>
    <scope>NUCLEOTIDE SEQUENCE</scope>
    <source>
        <strain evidence="1">Goon Nure</strain>
    </source>
</reference>
<evidence type="ECO:0000313" key="2">
    <source>
        <dbReference type="Proteomes" id="UP000244811"/>
    </source>
</evidence>
<dbReference type="AlphaFoldDB" id="A0A976MBI7"/>
<accession>A0A976MBI7</accession>
<dbReference type="Proteomes" id="UP000244811">
    <property type="component" value="Chromosome 3"/>
</dbReference>
<evidence type="ECO:0000313" key="1">
    <source>
        <dbReference type="EMBL" id="UKK01547.2"/>
    </source>
</evidence>
<name>A0A976MBI7_THEOR</name>
<organism evidence="1 2">
    <name type="scientific">Theileria orientalis</name>
    <dbReference type="NCBI Taxonomy" id="68886"/>
    <lineage>
        <taxon>Eukaryota</taxon>
        <taxon>Sar</taxon>
        <taxon>Alveolata</taxon>
        <taxon>Apicomplexa</taxon>
        <taxon>Aconoidasida</taxon>
        <taxon>Piroplasmida</taxon>
        <taxon>Theileriidae</taxon>
        <taxon>Theileria</taxon>
    </lineage>
</organism>
<dbReference type="InterPro" id="IPR007480">
    <property type="entry name" value="DUF529"/>
</dbReference>
<gene>
    <name evidence="1" type="ORF">MACK_002364</name>
</gene>
<dbReference type="Pfam" id="PF04385">
    <property type="entry name" value="FAINT"/>
    <property type="match status" value="1"/>
</dbReference>
<proteinExistence type="predicted"/>
<dbReference type="EMBL" id="CP056070">
    <property type="protein sequence ID" value="UKK01547.2"/>
    <property type="molecule type" value="Genomic_DNA"/>
</dbReference>
<sequence>MASYLDVRDYWAQKHADKYEPAMEDGFLHYFFKEGTMCNRVTCDKRVVWNMRDYDLRIPTSVSFNKETYIVVVSDHDKGLEFAFNGAEWILARILQYESEPESEYEIETKARGKDPGMVSGQHPEVWPVDKYGKVMGFEGYVSQDEYDQFGSQHHKQAHMGTSDQQDNLIQPQQFLNMLVRLPRWVVELDNNIFNNSSICNNNSIYKSNSSYSNNNYNKNNTFNSSNIYNSNSYSSNNSYINSNNIKS</sequence>
<protein>
    <submittedName>
        <fullName evidence="1">Uncharacterized protein</fullName>
    </submittedName>
</protein>